<gene>
    <name evidence="2" type="ORF">EBO15_06885</name>
</gene>
<dbReference type="Proteomes" id="UP000282674">
    <property type="component" value="Unassembled WGS sequence"/>
</dbReference>
<sequence length="212" mass="21728">MFGAGGRAGRRAVSEAVARGHRVTAVVRDPARHGHLDGDGVTLVAGDVTQADSVAAVAAGHDAAINAAVRLDVSTWEFFNGAAHALLDGLGRAGVGRLVLVGIGTTLETAPGVLVHDAPGFPAEAREFSLGHAAQLDVFRDADTEIDWLVVAPPPVVLDDDAPRTGRYRIGGARILPGGDGSASFSYADLAVALVDEIETPKHHRALAAVAS</sequence>
<keyword evidence="3" id="KW-1185">Reference proteome</keyword>
<evidence type="ECO:0000313" key="2">
    <source>
        <dbReference type="EMBL" id="RMI46406.1"/>
    </source>
</evidence>
<feature type="domain" description="NAD(P)-binding" evidence="1">
    <location>
        <begin position="3"/>
        <end position="201"/>
    </location>
</feature>
<comment type="caution">
    <text evidence="2">The sequence shown here is derived from an EMBL/GenBank/DDBJ whole genome shotgun (WGS) entry which is preliminary data.</text>
</comment>
<dbReference type="InterPro" id="IPR016040">
    <property type="entry name" value="NAD(P)-bd_dom"/>
</dbReference>
<protein>
    <submittedName>
        <fullName evidence="2">NmrA family transcriptional regulator</fullName>
    </submittedName>
</protein>
<reference evidence="2 3" key="1">
    <citation type="submission" date="2018-10" db="EMBL/GenBank/DDBJ databases">
        <title>Isolation from soil.</title>
        <authorList>
            <person name="Hu J."/>
        </authorList>
    </citation>
    <scope>NUCLEOTIDE SEQUENCE [LARGE SCALE GENOMIC DNA]</scope>
    <source>
        <strain evidence="2 3">NEAU-Ht49</strain>
    </source>
</reference>
<proteinExistence type="predicted"/>
<accession>A0A3M2MA29</accession>
<dbReference type="PANTHER" id="PTHR43355">
    <property type="entry name" value="FLAVIN REDUCTASE (NADPH)"/>
    <property type="match status" value="1"/>
</dbReference>
<name>A0A3M2MA29_9ACTN</name>
<dbReference type="Gene3D" id="3.40.50.720">
    <property type="entry name" value="NAD(P)-binding Rossmann-like Domain"/>
    <property type="match status" value="1"/>
</dbReference>
<dbReference type="SUPFAM" id="SSF51735">
    <property type="entry name" value="NAD(P)-binding Rossmann-fold domains"/>
    <property type="match status" value="1"/>
</dbReference>
<dbReference type="EMBL" id="RFFG01000009">
    <property type="protein sequence ID" value="RMI46406.1"/>
    <property type="molecule type" value="Genomic_DNA"/>
</dbReference>
<evidence type="ECO:0000313" key="3">
    <source>
        <dbReference type="Proteomes" id="UP000282674"/>
    </source>
</evidence>
<dbReference type="AlphaFoldDB" id="A0A3M2MA29"/>
<dbReference type="PANTHER" id="PTHR43355:SF2">
    <property type="entry name" value="FLAVIN REDUCTASE (NADPH)"/>
    <property type="match status" value="1"/>
</dbReference>
<dbReference type="InterPro" id="IPR036291">
    <property type="entry name" value="NAD(P)-bd_dom_sf"/>
</dbReference>
<dbReference type="OrthoDB" id="3191258at2"/>
<dbReference type="GO" id="GO:0016646">
    <property type="term" value="F:oxidoreductase activity, acting on the CH-NH group of donors, NAD or NADP as acceptor"/>
    <property type="evidence" value="ECO:0007669"/>
    <property type="project" value="TreeGrafter"/>
</dbReference>
<dbReference type="Pfam" id="PF13460">
    <property type="entry name" value="NAD_binding_10"/>
    <property type="match status" value="1"/>
</dbReference>
<evidence type="ECO:0000259" key="1">
    <source>
        <dbReference type="Pfam" id="PF13460"/>
    </source>
</evidence>
<dbReference type="InterPro" id="IPR051606">
    <property type="entry name" value="Polyketide_Oxido-like"/>
</dbReference>
<organism evidence="2 3">
    <name type="scientific">Actinomadura harenae</name>
    <dbReference type="NCBI Taxonomy" id="2483351"/>
    <lineage>
        <taxon>Bacteria</taxon>
        <taxon>Bacillati</taxon>
        <taxon>Actinomycetota</taxon>
        <taxon>Actinomycetes</taxon>
        <taxon>Streptosporangiales</taxon>
        <taxon>Thermomonosporaceae</taxon>
        <taxon>Actinomadura</taxon>
    </lineage>
</organism>